<dbReference type="KEGG" id="nkf:Nkreftii_003983"/>
<protein>
    <submittedName>
        <fullName evidence="2">GNAT family N-acetyltransferase</fullName>
    </submittedName>
</protein>
<keyword evidence="2" id="KW-0808">Transferase</keyword>
<dbReference type="Gene3D" id="3.40.630.30">
    <property type="match status" value="1"/>
</dbReference>
<organism evidence="2 3">
    <name type="scientific">Candidatus Nitrospira kreftii</name>
    <dbReference type="NCBI Taxonomy" id="2652173"/>
    <lineage>
        <taxon>Bacteria</taxon>
        <taxon>Pseudomonadati</taxon>
        <taxon>Nitrospirota</taxon>
        <taxon>Nitrospiria</taxon>
        <taxon>Nitrospirales</taxon>
        <taxon>Nitrospiraceae</taxon>
        <taxon>Nitrospira</taxon>
    </lineage>
</organism>
<evidence type="ECO:0000313" key="3">
    <source>
        <dbReference type="Proteomes" id="UP000593737"/>
    </source>
</evidence>
<dbReference type="InterPro" id="IPR000182">
    <property type="entry name" value="GNAT_dom"/>
</dbReference>
<feature type="domain" description="N-acetyltransferase" evidence="1">
    <location>
        <begin position="5"/>
        <end position="163"/>
    </location>
</feature>
<dbReference type="GO" id="GO:0016747">
    <property type="term" value="F:acyltransferase activity, transferring groups other than amino-acyl groups"/>
    <property type="evidence" value="ECO:0007669"/>
    <property type="project" value="InterPro"/>
</dbReference>
<dbReference type="Proteomes" id="UP000593737">
    <property type="component" value="Chromosome"/>
</dbReference>
<name>A0A7S8J263_9BACT</name>
<dbReference type="CDD" id="cd04301">
    <property type="entry name" value="NAT_SF"/>
    <property type="match status" value="1"/>
</dbReference>
<dbReference type="PROSITE" id="PS51186">
    <property type="entry name" value="GNAT"/>
    <property type="match status" value="1"/>
</dbReference>
<dbReference type="InterPro" id="IPR016181">
    <property type="entry name" value="Acyl_CoA_acyltransferase"/>
</dbReference>
<dbReference type="SUPFAM" id="SSF55729">
    <property type="entry name" value="Acyl-CoA N-acyltransferases (Nat)"/>
    <property type="match status" value="1"/>
</dbReference>
<evidence type="ECO:0000313" key="2">
    <source>
        <dbReference type="EMBL" id="QPD06209.1"/>
    </source>
</evidence>
<accession>A0A7S8J263</accession>
<reference evidence="2 3" key="1">
    <citation type="journal article" date="2020" name="ISME J.">
        <title>Enrichment and physiological characterization of a novel comammox Nitrospira indicates ammonium inhibition of complete nitrification.</title>
        <authorList>
            <person name="Sakoula D."/>
            <person name="Koch H."/>
            <person name="Frank J."/>
            <person name="Jetten M.S.M."/>
            <person name="van Kessel M.A.H.J."/>
            <person name="Lucker S."/>
        </authorList>
    </citation>
    <scope>NUCLEOTIDE SEQUENCE [LARGE SCALE GENOMIC DNA]</scope>
    <source>
        <strain evidence="2">Comreactor17</strain>
    </source>
</reference>
<gene>
    <name evidence="2" type="ORF">Nkreftii_003983</name>
</gene>
<proteinExistence type="predicted"/>
<evidence type="ECO:0000259" key="1">
    <source>
        <dbReference type="PROSITE" id="PS51186"/>
    </source>
</evidence>
<sequence length="165" mass="19191">MLDAIRIRRAELDDTNTITAFNTAMAFETEHRHLDQARLRDGIRSLLSHPEYGFYIIAEHSSCHVIQPIGQLMITFEWSEWRNGVFWWIQSVYVAPNQRGRGVYRAMHRHIADEAKNDPCICGIRLYVARDNHRAHAAYRKVGLAPSSYDMYEIDFILGHHAIKP</sequence>
<dbReference type="EMBL" id="CP047423">
    <property type="protein sequence ID" value="QPD06209.1"/>
    <property type="molecule type" value="Genomic_DNA"/>
</dbReference>
<dbReference type="AlphaFoldDB" id="A0A7S8J263"/>
<dbReference type="Pfam" id="PF00583">
    <property type="entry name" value="Acetyltransf_1"/>
    <property type="match status" value="1"/>
</dbReference>